<evidence type="ECO:0000313" key="1">
    <source>
        <dbReference type="EMBL" id="KAK4027038.1"/>
    </source>
</evidence>
<accession>A0ABR0API7</accession>
<organism evidence="1 2">
    <name type="scientific">Daphnia magna</name>
    <dbReference type="NCBI Taxonomy" id="35525"/>
    <lineage>
        <taxon>Eukaryota</taxon>
        <taxon>Metazoa</taxon>
        <taxon>Ecdysozoa</taxon>
        <taxon>Arthropoda</taxon>
        <taxon>Crustacea</taxon>
        <taxon>Branchiopoda</taxon>
        <taxon>Diplostraca</taxon>
        <taxon>Cladocera</taxon>
        <taxon>Anomopoda</taxon>
        <taxon>Daphniidae</taxon>
        <taxon>Daphnia</taxon>
    </lineage>
</organism>
<gene>
    <name evidence="1" type="ORF">OUZ56_016058</name>
</gene>
<protein>
    <submittedName>
        <fullName evidence="1">Uncharacterized protein</fullName>
    </submittedName>
</protein>
<proteinExistence type="predicted"/>
<name>A0ABR0API7_9CRUS</name>
<evidence type="ECO:0000313" key="2">
    <source>
        <dbReference type="Proteomes" id="UP001234178"/>
    </source>
</evidence>
<keyword evidence="2" id="KW-1185">Reference proteome</keyword>
<comment type="caution">
    <text evidence="1">The sequence shown here is derived from an EMBL/GenBank/DDBJ whole genome shotgun (WGS) entry which is preliminary data.</text>
</comment>
<reference evidence="1 2" key="1">
    <citation type="journal article" date="2023" name="Nucleic Acids Res.">
        <title>The hologenome of Daphnia magna reveals possible DNA methylation and microbiome-mediated evolution of the host genome.</title>
        <authorList>
            <person name="Chaturvedi A."/>
            <person name="Li X."/>
            <person name="Dhandapani V."/>
            <person name="Marshall H."/>
            <person name="Kissane S."/>
            <person name="Cuenca-Cambronero M."/>
            <person name="Asole G."/>
            <person name="Calvet F."/>
            <person name="Ruiz-Romero M."/>
            <person name="Marangio P."/>
            <person name="Guigo R."/>
            <person name="Rago D."/>
            <person name="Mirbahai L."/>
            <person name="Eastwood N."/>
            <person name="Colbourne J.K."/>
            <person name="Zhou J."/>
            <person name="Mallon E."/>
            <person name="Orsini L."/>
        </authorList>
    </citation>
    <scope>NUCLEOTIDE SEQUENCE [LARGE SCALE GENOMIC DNA]</scope>
    <source>
        <strain evidence="1">LRV0_1</strain>
    </source>
</reference>
<sequence length="94" mass="10389">MNPSRSSQLYSNSGAIIGYENITVSLRPDLIESASHMTASRAYAIKTYHDDSSDTSTRLSYFLVLTRIEIFNVDLRDGGCACFASIIILCAIKF</sequence>
<dbReference type="Proteomes" id="UP001234178">
    <property type="component" value="Unassembled WGS sequence"/>
</dbReference>
<dbReference type="EMBL" id="JAOYFB010000038">
    <property type="protein sequence ID" value="KAK4027038.1"/>
    <property type="molecule type" value="Genomic_DNA"/>
</dbReference>